<dbReference type="InterPro" id="IPR036640">
    <property type="entry name" value="ABC1_TM_sf"/>
</dbReference>
<dbReference type="InterPro" id="IPR003439">
    <property type="entry name" value="ABC_transporter-like_ATP-bd"/>
</dbReference>
<dbReference type="GO" id="GO:0016887">
    <property type="term" value="F:ATP hydrolysis activity"/>
    <property type="evidence" value="ECO:0007669"/>
    <property type="project" value="InterPro"/>
</dbReference>
<evidence type="ECO:0000256" key="5">
    <source>
        <dbReference type="ARBA" id="ARBA00022741"/>
    </source>
</evidence>
<dbReference type="SMART" id="SM00382">
    <property type="entry name" value="AAA"/>
    <property type="match status" value="1"/>
</dbReference>
<feature type="transmembrane region" description="Helical" evidence="10">
    <location>
        <begin position="519"/>
        <end position="537"/>
    </location>
</feature>
<dbReference type="InterPro" id="IPR017871">
    <property type="entry name" value="ABC_transporter-like_CS"/>
</dbReference>
<evidence type="ECO:0000256" key="10">
    <source>
        <dbReference type="SAM" id="Phobius"/>
    </source>
</evidence>
<dbReference type="InterPro" id="IPR022515">
    <property type="entry name" value="NHPM_micro_ABC2"/>
</dbReference>
<evidence type="ECO:0000256" key="4">
    <source>
        <dbReference type="ARBA" id="ARBA00022692"/>
    </source>
</evidence>
<evidence type="ECO:0000256" key="2">
    <source>
        <dbReference type="ARBA" id="ARBA00022448"/>
    </source>
</evidence>
<dbReference type="Pfam" id="PF00664">
    <property type="entry name" value="ABC_membrane"/>
    <property type="match status" value="1"/>
</dbReference>
<dbReference type="PROSITE" id="PS50893">
    <property type="entry name" value="ABC_TRANSPORTER_2"/>
    <property type="match status" value="1"/>
</dbReference>
<keyword evidence="6" id="KW-0378">Hydrolase</keyword>
<protein>
    <submittedName>
        <fullName evidence="13">Putative NHLM bacteriocin system ABC transporter, ATP-binding protein</fullName>
    </submittedName>
</protein>
<feature type="transmembrane region" description="Helical" evidence="10">
    <location>
        <begin position="488"/>
        <end position="513"/>
    </location>
</feature>
<sequence>MDRETNRTGEPRIIVNNSQIVWLDDPDRVWWVSEGVVDVYAVTAADSQHCRRLFLDQAGEGQLLFGLPPDGGVRLIVSAAREAGLYCLSRAEFLQRAGDTGESGQKNIVSGIKAWLEILLAGPEMQAGPRSFSLSAPGEAVSLAVETAAVLQGLSTADIFSSAGREKPQLFWQPLERCHQLFAASMADWFAGEELRDSERLMTRRQLRERLLYGAANQLLRTDMPELSPVAAMDGTYSPVLAVVRAVACWLGIAERRVRLPAGADPLRQDIAMLRRVVRLSGMQVRQVCLEPGWQRRDNGPLIGFRGPERRLVALLPGSPSQYRLFDPDSKEMILIGEETTCSLDLIAYTIYAGLPGKSLGLSGLLSFMFKKCWSSDVWSIVLISMIASVVPVLLPFVTQTIFEHIIPVNDRQGLVMVVQVMVVAAFATAGVAFARSIAVLRCKSRARLVVEAALWLRLLSLPVAFFRQYEAGDLAQRMNSITQWFTLLSNSAVSALFNAVFSFWILLVMLYYSWKLTLAAGAVWFVYLGVSTLLQWQMVIAKRRMIEAAGETAGQILQIFNGLSKFRMQGAEAQAFYLWSRKFGEQWKWNRDFRWKSNWLEIVNTLQPVLLTMLVFWLTLDWLEQGIGTQAAFITFPQFMAFHAALAGCNATLTGLVSVSTNLLEFVPQMERLRPVLETEPETSEDKAEAGELSGRIEISNVSFRYAPDLPPVLHNISMNVRPGQCIALVGSSGSGKSTLLRLLLGFEKPETGSIYYDGQELAEVDVASVRAQMGVVLQNGQLMAGDILTNIIGSLPLTTDDAWQAAEMVGLAEDIRTMPMGMHTIISEGASNISGGQRQRILIARSIVHRPRIILFDEATSALDNRTQAMVTESLSRLKATRIVVAHRLSTVINADVIYVLDKGEIVEHGTYAELMTEKGLFSALAHRQMA</sequence>
<dbReference type="PANTHER" id="PTHR24221">
    <property type="entry name" value="ATP-BINDING CASSETTE SUB-FAMILY B"/>
    <property type="match status" value="1"/>
</dbReference>
<keyword evidence="6" id="KW-0788">Thiol protease</keyword>
<evidence type="ECO:0000313" key="13">
    <source>
        <dbReference type="EMBL" id="SCM78900.1"/>
    </source>
</evidence>
<dbReference type="Gene3D" id="3.40.50.300">
    <property type="entry name" value="P-loop containing nucleotide triphosphate hydrolases"/>
    <property type="match status" value="1"/>
</dbReference>
<keyword evidence="5" id="KW-0547">Nucleotide-binding</keyword>
<keyword evidence="3" id="KW-1003">Cell membrane</keyword>
<dbReference type="GO" id="GO:0034040">
    <property type="term" value="F:ATPase-coupled lipid transmembrane transporter activity"/>
    <property type="evidence" value="ECO:0007669"/>
    <property type="project" value="TreeGrafter"/>
</dbReference>
<gene>
    <name evidence="13" type="ORF">KL86SPO_20297</name>
</gene>
<keyword evidence="9 10" id="KW-0472">Membrane</keyword>
<reference evidence="13" key="1">
    <citation type="submission" date="2016-08" db="EMBL/GenBank/DDBJ databases">
        <authorList>
            <person name="Seilhamer J.J."/>
        </authorList>
    </citation>
    <scope>NUCLEOTIDE SEQUENCE</scope>
    <source>
        <strain evidence="13">86</strain>
    </source>
</reference>
<dbReference type="Gene3D" id="1.20.1560.10">
    <property type="entry name" value="ABC transporter type 1, transmembrane domain"/>
    <property type="match status" value="1"/>
</dbReference>
<proteinExistence type="predicted"/>
<dbReference type="GO" id="GO:0005524">
    <property type="term" value="F:ATP binding"/>
    <property type="evidence" value="ECO:0007669"/>
    <property type="project" value="UniProtKB-KW"/>
</dbReference>
<keyword evidence="4 10" id="KW-0812">Transmembrane</keyword>
<dbReference type="SUPFAM" id="SSF90123">
    <property type="entry name" value="ABC transporter transmembrane region"/>
    <property type="match status" value="1"/>
</dbReference>
<dbReference type="AlphaFoldDB" id="A0A212LN16"/>
<evidence type="ECO:0000256" key="9">
    <source>
        <dbReference type="ARBA" id="ARBA00023136"/>
    </source>
</evidence>
<dbReference type="GO" id="GO:0140359">
    <property type="term" value="F:ABC-type transporter activity"/>
    <property type="evidence" value="ECO:0007669"/>
    <property type="project" value="InterPro"/>
</dbReference>
<dbReference type="SUPFAM" id="SSF52540">
    <property type="entry name" value="P-loop containing nucleoside triphosphate hydrolases"/>
    <property type="match status" value="1"/>
</dbReference>
<dbReference type="PROSITE" id="PS50929">
    <property type="entry name" value="ABC_TM1F"/>
    <property type="match status" value="1"/>
</dbReference>
<dbReference type="NCBIfam" id="TIGR03797">
    <property type="entry name" value="NHLM_micro_ABC2"/>
    <property type="match status" value="1"/>
</dbReference>
<dbReference type="InterPro" id="IPR039421">
    <property type="entry name" value="Type_1_exporter"/>
</dbReference>
<dbReference type="RefSeq" id="WP_288183302.1">
    <property type="nucleotide sequence ID" value="NZ_LT608335.1"/>
</dbReference>
<dbReference type="Pfam" id="PF00005">
    <property type="entry name" value="ABC_tran"/>
    <property type="match status" value="1"/>
</dbReference>
<keyword evidence="7 13" id="KW-0067">ATP-binding</keyword>
<dbReference type="GO" id="GO:0008234">
    <property type="term" value="F:cysteine-type peptidase activity"/>
    <property type="evidence" value="ECO:0007669"/>
    <property type="project" value="UniProtKB-KW"/>
</dbReference>
<evidence type="ECO:0000259" key="12">
    <source>
        <dbReference type="PROSITE" id="PS50929"/>
    </source>
</evidence>
<feature type="transmembrane region" description="Helical" evidence="10">
    <location>
        <begin position="378"/>
        <end position="403"/>
    </location>
</feature>
<keyword evidence="6" id="KW-0645">Protease</keyword>
<dbReference type="InterPro" id="IPR003593">
    <property type="entry name" value="AAA+_ATPase"/>
</dbReference>
<feature type="transmembrane region" description="Helical" evidence="10">
    <location>
        <begin position="415"/>
        <end position="435"/>
    </location>
</feature>
<dbReference type="PANTHER" id="PTHR24221:SF654">
    <property type="entry name" value="ATP-BINDING CASSETTE SUB-FAMILY B MEMBER 6"/>
    <property type="match status" value="1"/>
</dbReference>
<feature type="domain" description="ABC transporter" evidence="11">
    <location>
        <begin position="698"/>
        <end position="930"/>
    </location>
</feature>
<keyword evidence="8 10" id="KW-1133">Transmembrane helix</keyword>
<evidence type="ECO:0000256" key="7">
    <source>
        <dbReference type="ARBA" id="ARBA00022840"/>
    </source>
</evidence>
<accession>A0A212LN16</accession>
<evidence type="ECO:0000256" key="1">
    <source>
        <dbReference type="ARBA" id="ARBA00004651"/>
    </source>
</evidence>
<dbReference type="InterPro" id="IPR027417">
    <property type="entry name" value="P-loop_NTPase"/>
</dbReference>
<keyword evidence="2" id="KW-0813">Transport</keyword>
<evidence type="ECO:0000256" key="8">
    <source>
        <dbReference type="ARBA" id="ARBA00022989"/>
    </source>
</evidence>
<name>A0A212LN16_9FIRM</name>
<dbReference type="InterPro" id="IPR011527">
    <property type="entry name" value="ABC1_TM_dom"/>
</dbReference>
<feature type="domain" description="ABC transmembrane type-1" evidence="12">
    <location>
        <begin position="381"/>
        <end position="666"/>
    </location>
</feature>
<dbReference type="FunFam" id="3.40.50.300:FF:000299">
    <property type="entry name" value="ABC transporter ATP-binding protein/permease"/>
    <property type="match status" value="1"/>
</dbReference>
<dbReference type="GO" id="GO:0005886">
    <property type="term" value="C:plasma membrane"/>
    <property type="evidence" value="ECO:0007669"/>
    <property type="project" value="UniProtKB-SubCell"/>
</dbReference>
<evidence type="ECO:0000256" key="3">
    <source>
        <dbReference type="ARBA" id="ARBA00022475"/>
    </source>
</evidence>
<feature type="transmembrane region" description="Helical" evidence="10">
    <location>
        <begin position="600"/>
        <end position="621"/>
    </location>
</feature>
<comment type="subcellular location">
    <subcellularLocation>
        <location evidence="1">Cell membrane</location>
        <topology evidence="1">Multi-pass membrane protein</topology>
    </subcellularLocation>
</comment>
<dbReference type="EMBL" id="FMJE01000002">
    <property type="protein sequence ID" value="SCM78900.1"/>
    <property type="molecule type" value="Genomic_DNA"/>
</dbReference>
<evidence type="ECO:0000256" key="6">
    <source>
        <dbReference type="ARBA" id="ARBA00022807"/>
    </source>
</evidence>
<dbReference type="PROSITE" id="PS00211">
    <property type="entry name" value="ABC_TRANSPORTER_1"/>
    <property type="match status" value="1"/>
</dbReference>
<organism evidence="13">
    <name type="scientific">uncultured Sporomusa sp</name>
    <dbReference type="NCBI Taxonomy" id="307249"/>
    <lineage>
        <taxon>Bacteria</taxon>
        <taxon>Bacillati</taxon>
        <taxon>Bacillota</taxon>
        <taxon>Negativicutes</taxon>
        <taxon>Selenomonadales</taxon>
        <taxon>Sporomusaceae</taxon>
        <taxon>Sporomusa</taxon>
        <taxon>environmental samples</taxon>
    </lineage>
</organism>
<evidence type="ECO:0000259" key="11">
    <source>
        <dbReference type="PROSITE" id="PS50893"/>
    </source>
</evidence>